<gene>
    <name evidence="1" type="ORF">FTJAE_14033</name>
</gene>
<keyword evidence="2" id="KW-1185">Reference proteome</keyword>
<dbReference type="OrthoDB" id="3553147at2759"/>
<protein>
    <submittedName>
        <fullName evidence="1">Uncharacterized protein</fullName>
    </submittedName>
</protein>
<comment type="caution">
    <text evidence="1">The sequence shown here is derived from an EMBL/GenBank/DDBJ whole genome shotgun (WGS) entry which is preliminary data.</text>
</comment>
<dbReference type="GeneID" id="59299502"/>
<organism evidence="1 2">
    <name type="scientific">Fusarium tjaetaba</name>
    <dbReference type="NCBI Taxonomy" id="1567544"/>
    <lineage>
        <taxon>Eukaryota</taxon>
        <taxon>Fungi</taxon>
        <taxon>Dikarya</taxon>
        <taxon>Ascomycota</taxon>
        <taxon>Pezizomycotina</taxon>
        <taxon>Sordariomycetes</taxon>
        <taxon>Hypocreomycetidae</taxon>
        <taxon>Hypocreales</taxon>
        <taxon>Nectriaceae</taxon>
        <taxon>Fusarium</taxon>
        <taxon>Fusarium fujikuroi species complex</taxon>
    </lineage>
</organism>
<name>A0A8H5QCJ1_9HYPO</name>
<dbReference type="Proteomes" id="UP000530670">
    <property type="component" value="Unassembled WGS sequence"/>
</dbReference>
<evidence type="ECO:0000313" key="2">
    <source>
        <dbReference type="Proteomes" id="UP000530670"/>
    </source>
</evidence>
<reference evidence="1 2" key="1">
    <citation type="submission" date="2020-05" db="EMBL/GenBank/DDBJ databases">
        <title>Identification and distribution of gene clusters putatively required for synthesis of sphingolipid metabolism inhibitors in phylogenetically diverse species of the filamentous fungus Fusarium.</title>
        <authorList>
            <person name="Kim H.-S."/>
            <person name="Busman M."/>
            <person name="Brown D.W."/>
            <person name="Divon H."/>
            <person name="Uhlig S."/>
            <person name="Proctor R.H."/>
        </authorList>
    </citation>
    <scope>NUCLEOTIDE SEQUENCE [LARGE SCALE GENOMIC DNA]</scope>
    <source>
        <strain evidence="1 2">NRRL 66243</strain>
    </source>
</reference>
<evidence type="ECO:0000313" key="1">
    <source>
        <dbReference type="EMBL" id="KAF5612744.1"/>
    </source>
</evidence>
<dbReference type="EMBL" id="JAAQRI010000525">
    <property type="protein sequence ID" value="KAF5612744.1"/>
    <property type="molecule type" value="Genomic_DNA"/>
</dbReference>
<proteinExistence type="predicted"/>
<dbReference type="RefSeq" id="XP_037198949.1">
    <property type="nucleotide sequence ID" value="XM_037347232.1"/>
</dbReference>
<accession>A0A8H5QCJ1</accession>
<sequence length="163" mass="17799">MESIVGFKAPLAYDMHAKDTAFLPTDTIRILDTTYPTRAMTWLEAVWLTALARPAALEEKPTAKSSLQNEIPALPSGFDERKVLEIRLSGSEPTITGHILETIKCLSTPMSSKLAWGTFSEIATLPWEGGNLLTKQGEQAVESMLHTLSCGSLSAKPPTEERV</sequence>
<dbReference type="AlphaFoldDB" id="A0A8H5QCJ1"/>